<dbReference type="PANTHER" id="PTHR43143">
    <property type="entry name" value="METALLOPHOSPHOESTERASE, CALCINEURIN SUPERFAMILY"/>
    <property type="match status" value="1"/>
</dbReference>
<dbReference type="EMBL" id="JMCC02000022">
    <property type="protein sequence ID" value="KIG17608.1"/>
    <property type="molecule type" value="Genomic_DNA"/>
</dbReference>
<reference evidence="3 4" key="1">
    <citation type="submission" date="2014-12" db="EMBL/GenBank/DDBJ databases">
        <title>Genome assembly of Enhygromyxa salina DSM 15201.</title>
        <authorList>
            <person name="Sharma G."/>
            <person name="Subramanian S."/>
        </authorList>
    </citation>
    <scope>NUCLEOTIDE SEQUENCE [LARGE SCALE GENOMIC DNA]</scope>
    <source>
        <strain evidence="3 4">DSM 15201</strain>
    </source>
</reference>
<dbReference type="Proteomes" id="UP000031599">
    <property type="component" value="Unassembled WGS sequence"/>
</dbReference>
<accession>A0A0C2A2J3</accession>
<evidence type="ECO:0000256" key="1">
    <source>
        <dbReference type="SAM" id="MobiDB-lite"/>
    </source>
</evidence>
<evidence type="ECO:0000259" key="2">
    <source>
        <dbReference type="Pfam" id="PF00149"/>
    </source>
</evidence>
<organism evidence="3 4">
    <name type="scientific">Enhygromyxa salina</name>
    <dbReference type="NCBI Taxonomy" id="215803"/>
    <lineage>
        <taxon>Bacteria</taxon>
        <taxon>Pseudomonadati</taxon>
        <taxon>Myxococcota</taxon>
        <taxon>Polyangia</taxon>
        <taxon>Nannocystales</taxon>
        <taxon>Nannocystaceae</taxon>
        <taxon>Enhygromyxa</taxon>
    </lineage>
</organism>
<dbReference type="SUPFAM" id="SSF56300">
    <property type="entry name" value="Metallo-dependent phosphatases"/>
    <property type="match status" value="1"/>
</dbReference>
<dbReference type="Pfam" id="PF00149">
    <property type="entry name" value="Metallophos"/>
    <property type="match status" value="1"/>
</dbReference>
<dbReference type="PANTHER" id="PTHR43143:SF1">
    <property type="entry name" value="SERINE_THREONINE-PROTEIN PHOSPHATASE CPPED1"/>
    <property type="match status" value="1"/>
</dbReference>
<feature type="domain" description="Calcineurin-like phosphoesterase" evidence="2">
    <location>
        <begin position="74"/>
        <end position="291"/>
    </location>
</feature>
<feature type="compositionally biased region" description="Low complexity" evidence="1">
    <location>
        <begin position="52"/>
        <end position="68"/>
    </location>
</feature>
<dbReference type="GO" id="GO:0016787">
    <property type="term" value="F:hydrolase activity"/>
    <property type="evidence" value="ECO:0007669"/>
    <property type="project" value="InterPro"/>
</dbReference>
<dbReference type="InterPro" id="IPR004843">
    <property type="entry name" value="Calcineurin-like_PHP"/>
</dbReference>
<gene>
    <name evidence="3" type="ORF">DB30_03089</name>
</gene>
<evidence type="ECO:0000313" key="3">
    <source>
        <dbReference type="EMBL" id="KIG17608.1"/>
    </source>
</evidence>
<evidence type="ECO:0000313" key="4">
    <source>
        <dbReference type="Proteomes" id="UP000031599"/>
    </source>
</evidence>
<dbReference type="InterPro" id="IPR051918">
    <property type="entry name" value="STPP_CPPED1"/>
</dbReference>
<proteinExistence type="predicted"/>
<dbReference type="InterPro" id="IPR029052">
    <property type="entry name" value="Metallo-depent_PP-like"/>
</dbReference>
<comment type="caution">
    <text evidence="3">The sequence shown here is derived from an EMBL/GenBank/DDBJ whole genome shotgun (WGS) entry which is preliminary data.</text>
</comment>
<dbReference type="AlphaFoldDB" id="A0A0C2A2J3"/>
<dbReference type="Gene3D" id="3.60.21.10">
    <property type="match status" value="1"/>
</dbReference>
<name>A0A0C2A2J3_9BACT</name>
<feature type="region of interest" description="Disordered" evidence="1">
    <location>
        <begin position="18"/>
        <end position="73"/>
    </location>
</feature>
<sequence length="355" mass="38265">MVLATALSQPGCVAVVIESNLEGETGDGDPGDGDGDGDPGDGDGDPGDGDGDTNTNTGDGDGDTNTGDGDPDRFRVVVIADPHIPAPDYPGGDKSLSEARASLLETRDKIEAIVPPPSFVVVLGDLVDDAYKSTEAVWYQANPNAFADVADILDGFSVPVYPLFGDSDYAVPDHAKTFSHLLFGQFYAKDPYYAVDHLGWRFVFTNSEYGQTYDEGTLIYDPERGSYGGTQLNWIADQLSAGKPTVLFSHFPLYQVAVDEAPNNGQFTDLETVLAIQGEPVELVFAGHEHTWLDMPATFAAPHVVVGATRYDTDNFLLIEFTTNTPQYEMLDRNKVEWGTAEADTWVYDGTPMPG</sequence>
<protein>
    <submittedName>
        <fullName evidence="3">Multiple EGF-like-domain protein 3</fullName>
    </submittedName>
</protein>
<feature type="compositionally biased region" description="Acidic residues" evidence="1">
    <location>
        <begin position="24"/>
        <end position="51"/>
    </location>
</feature>